<dbReference type="InterPro" id="IPR001789">
    <property type="entry name" value="Sig_transdc_resp-reg_receiver"/>
</dbReference>
<dbReference type="CDD" id="cd16922">
    <property type="entry name" value="HATPase_EvgS-ArcB-TorS-like"/>
    <property type="match status" value="1"/>
</dbReference>
<protein>
    <recommendedName>
        <fullName evidence="2">histidine kinase</fullName>
        <ecNumber evidence="2">2.7.13.3</ecNumber>
    </recommendedName>
</protein>
<dbReference type="InterPro" id="IPR000014">
    <property type="entry name" value="PAS"/>
</dbReference>
<dbReference type="InterPro" id="IPR036097">
    <property type="entry name" value="HisK_dim/P_sf"/>
</dbReference>
<evidence type="ECO:0000256" key="5">
    <source>
        <dbReference type="PROSITE-ProRule" id="PRU00169"/>
    </source>
</evidence>
<gene>
    <name evidence="11" type="ORF">QEH59_14010</name>
</gene>
<dbReference type="CDD" id="cd00130">
    <property type="entry name" value="PAS"/>
    <property type="match status" value="4"/>
</dbReference>
<feature type="domain" description="PAC" evidence="10">
    <location>
        <begin position="597"/>
        <end position="651"/>
    </location>
</feature>
<comment type="caution">
    <text evidence="11">The sequence shown here is derived from an EMBL/GenBank/DDBJ whole genome shotgun (WGS) entry which is preliminary data.</text>
</comment>
<keyword evidence="6" id="KW-0472">Membrane</keyword>
<dbReference type="SMART" id="SM00448">
    <property type="entry name" value="REC"/>
    <property type="match status" value="1"/>
</dbReference>
<dbReference type="Gene3D" id="3.30.565.10">
    <property type="entry name" value="Histidine kinase-like ATPase, C-terminal domain"/>
    <property type="match status" value="1"/>
</dbReference>
<evidence type="ECO:0000259" key="8">
    <source>
        <dbReference type="PROSITE" id="PS50110"/>
    </source>
</evidence>
<feature type="transmembrane region" description="Helical" evidence="6">
    <location>
        <begin position="114"/>
        <end position="138"/>
    </location>
</feature>
<feature type="modified residue" description="4-aspartylphosphate" evidence="5">
    <location>
        <position position="985"/>
    </location>
</feature>
<comment type="catalytic activity">
    <reaction evidence="1">
        <text>ATP + protein L-histidine = ADP + protein N-phospho-L-histidine.</text>
        <dbReference type="EC" id="2.7.13.3"/>
    </reaction>
</comment>
<dbReference type="PANTHER" id="PTHR45339">
    <property type="entry name" value="HYBRID SIGNAL TRANSDUCTION HISTIDINE KINASE J"/>
    <property type="match status" value="1"/>
</dbReference>
<dbReference type="SMART" id="SM00086">
    <property type="entry name" value="PAC"/>
    <property type="match status" value="3"/>
</dbReference>
<dbReference type="InterPro" id="IPR035965">
    <property type="entry name" value="PAS-like_dom_sf"/>
</dbReference>
<dbReference type="SMART" id="SM00388">
    <property type="entry name" value="HisKA"/>
    <property type="match status" value="1"/>
</dbReference>
<evidence type="ECO:0000256" key="2">
    <source>
        <dbReference type="ARBA" id="ARBA00012438"/>
    </source>
</evidence>
<evidence type="ECO:0000259" key="10">
    <source>
        <dbReference type="PROSITE" id="PS50113"/>
    </source>
</evidence>
<evidence type="ECO:0000313" key="12">
    <source>
        <dbReference type="Proteomes" id="UP001243717"/>
    </source>
</evidence>
<dbReference type="Gene3D" id="1.10.287.130">
    <property type="match status" value="1"/>
</dbReference>
<dbReference type="SMART" id="SM00091">
    <property type="entry name" value="PAS"/>
    <property type="match status" value="4"/>
</dbReference>
<dbReference type="NCBIfam" id="TIGR00229">
    <property type="entry name" value="sensory_box"/>
    <property type="match status" value="4"/>
</dbReference>
<dbReference type="EMBL" id="JARXIC010000026">
    <property type="protein sequence ID" value="MDQ8195543.1"/>
    <property type="molecule type" value="Genomic_DNA"/>
</dbReference>
<dbReference type="CDD" id="cd00082">
    <property type="entry name" value="HisKA"/>
    <property type="match status" value="1"/>
</dbReference>
<dbReference type="Pfam" id="PF00989">
    <property type="entry name" value="PAS"/>
    <property type="match status" value="1"/>
</dbReference>
<name>A0ABU1AMV3_9BACT</name>
<dbReference type="PROSITE" id="PS50112">
    <property type="entry name" value="PAS"/>
    <property type="match status" value="4"/>
</dbReference>
<feature type="domain" description="Histidine kinase" evidence="7">
    <location>
        <begin position="669"/>
        <end position="895"/>
    </location>
</feature>
<evidence type="ECO:0000259" key="7">
    <source>
        <dbReference type="PROSITE" id="PS50109"/>
    </source>
</evidence>
<dbReference type="Pfam" id="PF08447">
    <property type="entry name" value="PAS_3"/>
    <property type="match status" value="1"/>
</dbReference>
<dbReference type="InterPro" id="IPR001610">
    <property type="entry name" value="PAC"/>
</dbReference>
<organism evidence="11 12">
    <name type="scientific">Thalassobacterium sedimentorum</name>
    <dbReference type="NCBI Taxonomy" id="3041258"/>
    <lineage>
        <taxon>Bacteria</taxon>
        <taxon>Pseudomonadati</taxon>
        <taxon>Verrucomicrobiota</taxon>
        <taxon>Opitutia</taxon>
        <taxon>Puniceicoccales</taxon>
        <taxon>Coraliomargaritaceae</taxon>
        <taxon>Thalassobacterium</taxon>
    </lineage>
</organism>
<feature type="domain" description="PAS" evidence="9">
    <location>
        <begin position="150"/>
        <end position="193"/>
    </location>
</feature>
<keyword evidence="3 5" id="KW-0597">Phosphoprotein</keyword>
<dbReference type="InterPro" id="IPR013656">
    <property type="entry name" value="PAS_4"/>
</dbReference>
<dbReference type="SUPFAM" id="SSF47384">
    <property type="entry name" value="Homodimeric domain of signal transducing histidine kinase"/>
    <property type="match status" value="1"/>
</dbReference>
<dbReference type="InterPro" id="IPR005467">
    <property type="entry name" value="His_kinase_dom"/>
</dbReference>
<feature type="domain" description="PAS" evidence="9">
    <location>
        <begin position="273"/>
        <end position="346"/>
    </location>
</feature>
<dbReference type="SUPFAM" id="SSF55785">
    <property type="entry name" value="PYP-like sensor domain (PAS domain)"/>
    <property type="match status" value="4"/>
</dbReference>
<dbReference type="Pfam" id="PF00512">
    <property type="entry name" value="HisKA"/>
    <property type="match status" value="1"/>
</dbReference>
<keyword evidence="4" id="KW-0902">Two-component regulatory system</keyword>
<evidence type="ECO:0000256" key="6">
    <source>
        <dbReference type="SAM" id="Phobius"/>
    </source>
</evidence>
<dbReference type="InterPro" id="IPR003661">
    <property type="entry name" value="HisK_dim/P_dom"/>
</dbReference>
<dbReference type="Proteomes" id="UP001243717">
    <property type="component" value="Unassembled WGS sequence"/>
</dbReference>
<dbReference type="SMART" id="SM00387">
    <property type="entry name" value="HATPase_c"/>
    <property type="match status" value="1"/>
</dbReference>
<feature type="domain" description="Response regulatory" evidence="8">
    <location>
        <begin position="936"/>
        <end position="1050"/>
    </location>
</feature>
<dbReference type="Gene3D" id="3.30.450.20">
    <property type="entry name" value="PAS domain"/>
    <property type="match status" value="4"/>
</dbReference>
<dbReference type="InterPro" id="IPR036890">
    <property type="entry name" value="HATPase_C_sf"/>
</dbReference>
<dbReference type="InterPro" id="IPR011006">
    <property type="entry name" value="CheY-like_superfamily"/>
</dbReference>
<dbReference type="PROSITE" id="PS50113">
    <property type="entry name" value="PAC"/>
    <property type="match status" value="3"/>
</dbReference>
<dbReference type="InterPro" id="IPR013767">
    <property type="entry name" value="PAS_fold"/>
</dbReference>
<dbReference type="EC" id="2.7.13.3" evidence="2"/>
<keyword evidence="12" id="KW-1185">Reference proteome</keyword>
<dbReference type="SUPFAM" id="SSF52172">
    <property type="entry name" value="CheY-like"/>
    <property type="match status" value="1"/>
</dbReference>
<dbReference type="Gene3D" id="3.40.50.2300">
    <property type="match status" value="1"/>
</dbReference>
<dbReference type="Pfam" id="PF02518">
    <property type="entry name" value="HATPase_c"/>
    <property type="match status" value="1"/>
</dbReference>
<keyword evidence="6" id="KW-0812">Transmembrane</keyword>
<dbReference type="PRINTS" id="PR00344">
    <property type="entry name" value="BCTRLSENSOR"/>
</dbReference>
<keyword evidence="6" id="KW-1133">Transmembrane helix</keyword>
<evidence type="ECO:0000259" key="9">
    <source>
        <dbReference type="PROSITE" id="PS50112"/>
    </source>
</evidence>
<evidence type="ECO:0000256" key="1">
    <source>
        <dbReference type="ARBA" id="ARBA00000085"/>
    </source>
</evidence>
<feature type="domain" description="PAC" evidence="10">
    <location>
        <begin position="350"/>
        <end position="403"/>
    </location>
</feature>
<dbReference type="CDD" id="cd17546">
    <property type="entry name" value="REC_hyHK_CKI1_RcsC-like"/>
    <property type="match status" value="1"/>
</dbReference>
<accession>A0ABU1AMV3</accession>
<dbReference type="InterPro" id="IPR000700">
    <property type="entry name" value="PAS-assoc_C"/>
</dbReference>
<dbReference type="PANTHER" id="PTHR45339:SF1">
    <property type="entry name" value="HYBRID SIGNAL TRANSDUCTION HISTIDINE KINASE J"/>
    <property type="match status" value="1"/>
</dbReference>
<feature type="domain" description="PAC" evidence="10">
    <location>
        <begin position="477"/>
        <end position="529"/>
    </location>
</feature>
<feature type="domain" description="PAS" evidence="9">
    <location>
        <begin position="526"/>
        <end position="574"/>
    </location>
</feature>
<dbReference type="InterPro" id="IPR003594">
    <property type="entry name" value="HATPase_dom"/>
</dbReference>
<sequence>MDKDGTQMSFLDLTLWLKQHTQRPIIYPYSHGIGLGFLGGKVVSHYQMAQLATKLAEDYLNGKPQPKNPLIENYGNVYYFDYKELQRHQLRLSQLPQDAVILDKPLSTYAKYKAYFITAFIIAVLLAACGIVIGFIYLKQRKLLIHLKESEGQTAGLFKNSATPILLIAPQGGHILDANPAALDYYGYTQSELSQLNLSEIDGGAFAATGDVLQQVTTGEKKSYQFKHRLRNGEQRTVEVLFICIQQNEEPVLFSIVQDNTERRQMQEVLAAEQTRLSNILSGTHVGTWEWNVETGALKLNEYWAEMTGHSLEELTPITVHTWIELCHPDDFKIATKRINEHFEGKTDYYACELRMKHKDGSWIWIMDRGKLTTRTKDGKPEWIYGTHQDITEIKKSEEALRRNLGFITSLFNSIPDMIFYKDLNGKYLGCNAKFASIVGMTPEVIRGQTDYELFDKELADGFRENDRRMLAQGHPRHNKEWMSDPSGNKALISMLKAPYQSANGDALGVLGVGRDITQQYRDEQQLQLQALVLEQIQDCVTVMDLNGTITYVNDAEIQTLGYERSKLIGSSILEYSTNSDPDQKGQDYLALTQQNESWQGELTKCTADGTLKQFISKMQLVRNRDGEIVALSQVSTDITERKKYEAALIEAKEAAEAASQAKNVFLATMSHELRTPLNPILGFTDLLLQVTNLPKDQQGWLEIIKSRSQDLLQLIEDILNISRIEAGRLRIETKPSLLQDILDDIFSIFEQPCQEKGLILQSEMTSDLNTPCCIDPARTRQILLNLVGNAIKFSESGVIQIKAAMQQTIENNPSTPACLHIIVRDQGPGIPEEQHETVFQEFQQLDSSHSRAHEGAGLGLAICKRLTELMGGRIWIANDYRQGTEFHVQIPTPLQQIPTTETNLKKVISNPIEDSTQLVSSNTDAVQMAVHPTKEVLLVEDEPSNAELMIACLKQRHFQVTHAKTGQDAIELCNSKRYSIILMDLKMPGMSGFETTRKLRKTGNTTPIIAVTALAFQNNQLDLIAAGMDGGLQKPVEPDALWSIIDKTITHYTSGSSKND</sequence>
<dbReference type="InterPro" id="IPR004358">
    <property type="entry name" value="Sig_transdc_His_kin-like_C"/>
</dbReference>
<evidence type="ECO:0000256" key="3">
    <source>
        <dbReference type="ARBA" id="ARBA00022553"/>
    </source>
</evidence>
<dbReference type="RefSeq" id="WP_308985993.1">
    <property type="nucleotide sequence ID" value="NZ_JARXIC010000026.1"/>
</dbReference>
<dbReference type="InterPro" id="IPR013655">
    <property type="entry name" value="PAS_fold_3"/>
</dbReference>
<dbReference type="Pfam" id="PF13426">
    <property type="entry name" value="PAS_9"/>
    <property type="match status" value="1"/>
</dbReference>
<dbReference type="SUPFAM" id="SSF55874">
    <property type="entry name" value="ATPase domain of HSP90 chaperone/DNA topoisomerase II/histidine kinase"/>
    <property type="match status" value="1"/>
</dbReference>
<dbReference type="PROSITE" id="PS50110">
    <property type="entry name" value="RESPONSE_REGULATORY"/>
    <property type="match status" value="1"/>
</dbReference>
<dbReference type="Pfam" id="PF00072">
    <property type="entry name" value="Response_reg"/>
    <property type="match status" value="1"/>
</dbReference>
<dbReference type="PROSITE" id="PS50109">
    <property type="entry name" value="HIS_KIN"/>
    <property type="match status" value="1"/>
</dbReference>
<evidence type="ECO:0000256" key="4">
    <source>
        <dbReference type="ARBA" id="ARBA00023012"/>
    </source>
</evidence>
<evidence type="ECO:0000313" key="11">
    <source>
        <dbReference type="EMBL" id="MDQ8195543.1"/>
    </source>
</evidence>
<proteinExistence type="predicted"/>
<dbReference type="Pfam" id="PF08448">
    <property type="entry name" value="PAS_4"/>
    <property type="match status" value="1"/>
</dbReference>
<feature type="domain" description="PAS" evidence="9">
    <location>
        <begin position="404"/>
        <end position="474"/>
    </location>
</feature>
<reference evidence="11 12" key="1">
    <citation type="submission" date="2023-04" db="EMBL/GenBank/DDBJ databases">
        <title>A novel bacteria isolated from coastal sediment.</title>
        <authorList>
            <person name="Liu X.-J."/>
            <person name="Du Z.-J."/>
        </authorList>
    </citation>
    <scope>NUCLEOTIDE SEQUENCE [LARGE SCALE GENOMIC DNA]</scope>
    <source>
        <strain evidence="11 12">SDUM461004</strain>
    </source>
</reference>